<sequence length="266" mass="29392">MNMRLAISTDLDISRVENLPIFLKGVFDTCSLIPQLSQVVVVITGYSSDLARLDFGEYKDKVVTASIPDGSEWGNVYPTGYKTALANNADIVLEMDMGGTHNPSEIKLVLAPIISALEENKNARTASFSSRNLPGSENYYKTSRQLTSKIGTQLAKWFLLGNQGKSLSDLTSGFEAFSRAAVEYLFQRFPPEHMITPSYGPFYLWQTEIRVLAILAGIEYKEVAITYGKGVKSYGLSLKTYLRAGWGFALLLSNKIRGKYSIPSAI</sequence>
<proteinExistence type="predicted"/>
<reference evidence="1 2" key="1">
    <citation type="journal article" date="2016" name="Nat. Commun.">
        <title>Thousands of microbial genomes shed light on interconnected biogeochemical processes in an aquifer system.</title>
        <authorList>
            <person name="Anantharaman K."/>
            <person name="Brown C.T."/>
            <person name="Hug L.A."/>
            <person name="Sharon I."/>
            <person name="Castelle C.J."/>
            <person name="Probst A.J."/>
            <person name="Thomas B.C."/>
            <person name="Singh A."/>
            <person name="Wilkins M.J."/>
            <person name="Karaoz U."/>
            <person name="Brodie E.L."/>
            <person name="Williams K.H."/>
            <person name="Hubbard S.S."/>
            <person name="Banfield J.F."/>
        </authorList>
    </citation>
    <scope>NUCLEOTIDE SEQUENCE [LARGE SCALE GENOMIC DNA]</scope>
</reference>
<organism evidence="1 2">
    <name type="scientific">candidate division WWE3 bacterium RIFOXYA2_FULL_46_9</name>
    <dbReference type="NCBI Taxonomy" id="1802636"/>
    <lineage>
        <taxon>Bacteria</taxon>
        <taxon>Katanobacteria</taxon>
    </lineage>
</organism>
<comment type="caution">
    <text evidence="1">The sequence shown here is derived from an EMBL/GenBank/DDBJ whole genome shotgun (WGS) entry which is preliminary data.</text>
</comment>
<evidence type="ECO:0000313" key="1">
    <source>
        <dbReference type="EMBL" id="OGC63767.1"/>
    </source>
</evidence>
<dbReference type="Proteomes" id="UP000176614">
    <property type="component" value="Unassembled WGS sequence"/>
</dbReference>
<evidence type="ECO:0008006" key="3">
    <source>
        <dbReference type="Google" id="ProtNLM"/>
    </source>
</evidence>
<accession>A0A1F4W2Y5</accession>
<dbReference type="AlphaFoldDB" id="A0A1F4W2Y5"/>
<protein>
    <recommendedName>
        <fullName evidence="3">Glycosyltransferase 2-like domain-containing protein</fullName>
    </recommendedName>
</protein>
<name>A0A1F4W2Y5_UNCKA</name>
<evidence type="ECO:0000313" key="2">
    <source>
        <dbReference type="Proteomes" id="UP000176614"/>
    </source>
</evidence>
<gene>
    <name evidence="1" type="ORF">A2264_02620</name>
</gene>
<dbReference type="EMBL" id="MEVT01000003">
    <property type="protein sequence ID" value="OGC63767.1"/>
    <property type="molecule type" value="Genomic_DNA"/>
</dbReference>